<keyword evidence="3" id="KW-1185">Reference proteome</keyword>
<evidence type="ECO:0000259" key="1">
    <source>
        <dbReference type="PROSITE" id="PS50943"/>
    </source>
</evidence>
<comment type="caution">
    <text evidence="2">The sequence shown here is derived from an EMBL/GenBank/DDBJ whole genome shotgun (WGS) entry which is preliminary data.</text>
</comment>
<evidence type="ECO:0000313" key="3">
    <source>
        <dbReference type="Proteomes" id="UP001565435"/>
    </source>
</evidence>
<dbReference type="InterPro" id="IPR010982">
    <property type="entry name" value="Lambda_DNA-bd_dom_sf"/>
</dbReference>
<dbReference type="CDD" id="cd00093">
    <property type="entry name" value="HTH_XRE"/>
    <property type="match status" value="1"/>
</dbReference>
<evidence type="ECO:0000313" key="2">
    <source>
        <dbReference type="EMBL" id="MEY9260413.1"/>
    </source>
</evidence>
<dbReference type="Proteomes" id="UP001565435">
    <property type="component" value="Unassembled WGS sequence"/>
</dbReference>
<reference evidence="2 3" key="1">
    <citation type="submission" date="2024-07" db="EMBL/GenBank/DDBJ databases">
        <title>Mealworm larvae gut microbial communities from Newark, Delaware, USA.</title>
        <authorList>
            <person name="Blenner M."/>
        </authorList>
    </citation>
    <scope>NUCLEOTIDE SEQUENCE [LARGE SCALE GENOMIC DNA]</scope>
    <source>
        <strain evidence="2 3">UD i117</strain>
    </source>
</reference>
<feature type="domain" description="HTH cro/C1-type" evidence="1">
    <location>
        <begin position="30"/>
        <end position="89"/>
    </location>
</feature>
<dbReference type="SUPFAM" id="SSF47413">
    <property type="entry name" value="lambda repressor-like DNA-binding domains"/>
    <property type="match status" value="1"/>
</dbReference>
<name>A0ABV4EPZ6_BREEP</name>
<dbReference type="Gene3D" id="1.10.260.40">
    <property type="entry name" value="lambda repressor-like DNA-binding domains"/>
    <property type="match status" value="1"/>
</dbReference>
<accession>A0ABV4EPZ6</accession>
<dbReference type="InterPro" id="IPR001387">
    <property type="entry name" value="Cro/C1-type_HTH"/>
</dbReference>
<dbReference type="PROSITE" id="PS50943">
    <property type="entry name" value="HTH_CROC1"/>
    <property type="match status" value="1"/>
</dbReference>
<sequence length="270" mass="29553">MNDMEQDENDSLTRRDGWPHSQLENFRKNVRARRERLGLSQSELAAAVSDMGVPMVHQTIYRVEVGPRAVRLEEAAAISEALDATLVELVESPEVATMRQALDAADKSLTDLSNMELVKAQRRVAEIADELEDSGGLDANLRQEVSTLLAQSVMDSARWALERDDSLAPSPDDGAFKRFWKFIQRETMAALPGVRLWTQESDQQTYEFSQFDPAKVGAGDVYPLLCKHGEPPTAGTIEAILANAFAAGVVPEQALNKPRSDDSAGAAEAG</sequence>
<dbReference type="SMART" id="SM00530">
    <property type="entry name" value="HTH_XRE"/>
    <property type="match status" value="1"/>
</dbReference>
<proteinExistence type="predicted"/>
<protein>
    <submittedName>
        <fullName evidence="2">Transcriptional regulator with XRE-family HTH domain</fullName>
    </submittedName>
</protein>
<dbReference type="EMBL" id="JBGBYS010000029">
    <property type="protein sequence ID" value="MEY9260413.1"/>
    <property type="molecule type" value="Genomic_DNA"/>
</dbReference>
<dbReference type="Pfam" id="PF01381">
    <property type="entry name" value="HTH_3"/>
    <property type="match status" value="1"/>
</dbReference>
<organism evidence="2 3">
    <name type="scientific">Brevibacterium epidermidis</name>
    <dbReference type="NCBI Taxonomy" id="1698"/>
    <lineage>
        <taxon>Bacteria</taxon>
        <taxon>Bacillati</taxon>
        <taxon>Actinomycetota</taxon>
        <taxon>Actinomycetes</taxon>
        <taxon>Micrococcales</taxon>
        <taxon>Brevibacteriaceae</taxon>
        <taxon>Brevibacterium</taxon>
    </lineage>
</organism>
<gene>
    <name evidence="2" type="ORF">ABH903_003460</name>
</gene>